<keyword evidence="4" id="KW-1185">Reference proteome</keyword>
<accession>A0A432YL47</accession>
<proteinExistence type="predicted"/>
<evidence type="ECO:0000313" key="4">
    <source>
        <dbReference type="Proteomes" id="UP000288127"/>
    </source>
</evidence>
<comment type="caution">
    <text evidence="3">The sequence shown here is derived from an EMBL/GenBank/DDBJ whole genome shotgun (WGS) entry which is preliminary data.</text>
</comment>
<organism evidence="3 4">
    <name type="scientific">Pseudidiomarina marina</name>
    <dbReference type="NCBI Taxonomy" id="502366"/>
    <lineage>
        <taxon>Bacteria</taxon>
        <taxon>Pseudomonadati</taxon>
        <taxon>Pseudomonadota</taxon>
        <taxon>Gammaproteobacteria</taxon>
        <taxon>Alteromonadales</taxon>
        <taxon>Idiomarinaceae</taxon>
        <taxon>Pseudidiomarina</taxon>
    </lineage>
</organism>
<keyword evidence="2" id="KW-0732">Signal</keyword>
<evidence type="ECO:0000256" key="2">
    <source>
        <dbReference type="SAM" id="SignalP"/>
    </source>
</evidence>
<feature type="chain" id="PRO_5018987495" evidence="2">
    <location>
        <begin position="29"/>
        <end position="159"/>
    </location>
</feature>
<protein>
    <submittedName>
        <fullName evidence="3">Uncharacterized protein</fullName>
    </submittedName>
</protein>
<evidence type="ECO:0000256" key="1">
    <source>
        <dbReference type="SAM" id="MobiDB-lite"/>
    </source>
</evidence>
<dbReference type="AlphaFoldDB" id="A0A432YL47"/>
<sequence>MTKELSKGIGKGLSILALAFAMSGCVDAEQANSEGRSPMSDEREQEQSVDPAADANRGARIAELDNQIRTMVGVARADSLDQCRLAAVGKRACGGPEYYIAYSTKVTDEKSLQKLVDEYTQLRIEHINATQEMSTCEVIPEPQLSLENGVCRAVAHSTM</sequence>
<evidence type="ECO:0000313" key="3">
    <source>
        <dbReference type="EMBL" id="RUO61697.1"/>
    </source>
</evidence>
<name>A0A432YL47_9GAMM</name>
<dbReference type="Proteomes" id="UP000288127">
    <property type="component" value="Unassembled WGS sequence"/>
</dbReference>
<dbReference type="RefSeq" id="WP_126759311.1">
    <property type="nucleotide sequence ID" value="NZ_CP085233.1"/>
</dbReference>
<dbReference type="OrthoDB" id="8703681at2"/>
<dbReference type="PROSITE" id="PS51257">
    <property type="entry name" value="PROKAR_LIPOPROTEIN"/>
    <property type="match status" value="1"/>
</dbReference>
<gene>
    <name evidence="3" type="ORF">CWI76_05525</name>
</gene>
<feature type="signal peptide" evidence="2">
    <location>
        <begin position="1"/>
        <end position="28"/>
    </location>
</feature>
<feature type="region of interest" description="Disordered" evidence="1">
    <location>
        <begin position="30"/>
        <end position="58"/>
    </location>
</feature>
<reference evidence="4" key="1">
    <citation type="journal article" date="2018" name="Front. Microbiol.">
        <title>Genome-Based Analysis Reveals the Taxonomy and Diversity of the Family Idiomarinaceae.</title>
        <authorList>
            <person name="Liu Y."/>
            <person name="Lai Q."/>
            <person name="Shao Z."/>
        </authorList>
    </citation>
    <scope>NUCLEOTIDE SEQUENCE [LARGE SCALE GENOMIC DNA]</scope>
    <source>
        <strain evidence="4">PIM1</strain>
    </source>
</reference>
<dbReference type="EMBL" id="PIPZ01000001">
    <property type="protein sequence ID" value="RUO61697.1"/>
    <property type="molecule type" value="Genomic_DNA"/>
</dbReference>